<evidence type="ECO:0000313" key="3">
    <source>
        <dbReference type="EMBL" id="TMW64132.1"/>
    </source>
</evidence>
<evidence type="ECO:0000256" key="1">
    <source>
        <dbReference type="SAM" id="Coils"/>
    </source>
</evidence>
<dbReference type="SUPFAM" id="SSF57959">
    <property type="entry name" value="Leucine zipper domain"/>
    <property type="match status" value="1"/>
</dbReference>
<reference evidence="3" key="1">
    <citation type="submission" date="2019-03" db="EMBL/GenBank/DDBJ databases">
        <title>Long read genome sequence of the mycoparasitic Pythium oligandrum ATCC 38472 isolated from sugarbeet rhizosphere.</title>
        <authorList>
            <person name="Gaulin E."/>
        </authorList>
    </citation>
    <scope>NUCLEOTIDE SEQUENCE</scope>
    <source>
        <strain evidence="3">ATCC 38472_TT</strain>
    </source>
</reference>
<comment type="caution">
    <text evidence="3">The sequence shown here is derived from an EMBL/GenBank/DDBJ whole genome shotgun (WGS) entry which is preliminary data.</text>
</comment>
<evidence type="ECO:0000313" key="4">
    <source>
        <dbReference type="Proteomes" id="UP000794436"/>
    </source>
</evidence>
<dbReference type="GO" id="GO:0003700">
    <property type="term" value="F:DNA-binding transcription factor activity"/>
    <property type="evidence" value="ECO:0007669"/>
    <property type="project" value="InterPro"/>
</dbReference>
<keyword evidence="4" id="KW-1185">Reference proteome</keyword>
<dbReference type="OrthoDB" id="166477at2759"/>
<protein>
    <recommendedName>
        <fullName evidence="5">BZIP domain-containing protein</fullName>
    </recommendedName>
</protein>
<organism evidence="3 4">
    <name type="scientific">Pythium oligandrum</name>
    <name type="common">Mycoparasitic fungus</name>
    <dbReference type="NCBI Taxonomy" id="41045"/>
    <lineage>
        <taxon>Eukaryota</taxon>
        <taxon>Sar</taxon>
        <taxon>Stramenopiles</taxon>
        <taxon>Oomycota</taxon>
        <taxon>Peronosporomycetes</taxon>
        <taxon>Pythiales</taxon>
        <taxon>Pythiaceae</taxon>
        <taxon>Pythium</taxon>
    </lineage>
</organism>
<sequence length="408" mass="47343">MTSERLLTPPRSAQTTSLSPSDKSNDLLTNKALRRREQNRLSAQRSYHKKQGRLQGLRDQVQQLETQYDEHMFVLTVAGEDVETVSRREAHVKQLERVLEHRRDLQREHDELIRELDEHVRFGVRLENLAVQNAMADSTPTSSRFHLHRPLTADECHEIGRKAYNQIRRYRFPQNAVSTGASIFGWRDKRVEHDGMLKFALSKFFPQKSPYDVAMNSWRALSNPKVLQEIYSNNMRMYCELAQRIDDTNVVMYQEYDTPEVDPETGKETGYIVVVQTLLLFSLFQTETGFMLVFYSLSPDRIGSWNRMVDVEDPDLHRKRIQKEWLHKFSWCTWDAVGDDKVGTECLYLFTVPSEGPASAHWPIEIILMVMRYENATVGPIIVLPPSEDAVAQQTDDVDDVLAELLEL</sequence>
<dbReference type="EMBL" id="SPLM01000041">
    <property type="protein sequence ID" value="TMW64132.1"/>
    <property type="molecule type" value="Genomic_DNA"/>
</dbReference>
<feature type="region of interest" description="Disordered" evidence="2">
    <location>
        <begin position="1"/>
        <end position="26"/>
    </location>
</feature>
<gene>
    <name evidence="3" type="ORF">Poli38472_014249</name>
</gene>
<name>A0A8K1CIN2_PYTOL</name>
<feature type="coiled-coil region" evidence="1">
    <location>
        <begin position="47"/>
        <end position="122"/>
    </location>
</feature>
<evidence type="ECO:0008006" key="5">
    <source>
        <dbReference type="Google" id="ProtNLM"/>
    </source>
</evidence>
<dbReference type="AlphaFoldDB" id="A0A8K1CIN2"/>
<dbReference type="Proteomes" id="UP000794436">
    <property type="component" value="Unassembled WGS sequence"/>
</dbReference>
<keyword evidence="1" id="KW-0175">Coiled coil</keyword>
<evidence type="ECO:0000256" key="2">
    <source>
        <dbReference type="SAM" id="MobiDB-lite"/>
    </source>
</evidence>
<dbReference type="InterPro" id="IPR046347">
    <property type="entry name" value="bZIP_sf"/>
</dbReference>
<accession>A0A8K1CIN2</accession>
<proteinExistence type="predicted"/>